<keyword evidence="4 6" id="KW-0413">Isomerase</keyword>
<comment type="caution">
    <text evidence="7">The sequence shown here is derived from an EMBL/GenBank/DDBJ whole genome shotgun (WGS) entry which is preliminary data.</text>
</comment>
<dbReference type="InterPro" id="IPR023750">
    <property type="entry name" value="RbsD-like_sf"/>
</dbReference>
<dbReference type="Proteomes" id="UP000623678">
    <property type="component" value="Unassembled WGS sequence"/>
</dbReference>
<dbReference type="InterPro" id="IPR023064">
    <property type="entry name" value="D-ribose_pyranase"/>
</dbReference>
<dbReference type="InterPro" id="IPR007721">
    <property type="entry name" value="RbsD_FucU"/>
</dbReference>
<comment type="similarity">
    <text evidence="6">Belongs to the RbsD / FucU family. RbsD subfamily.</text>
</comment>
<dbReference type="Pfam" id="PF05025">
    <property type="entry name" value="RbsD_FucU"/>
    <property type="match status" value="1"/>
</dbReference>
<dbReference type="EC" id="5.4.99.62" evidence="2 6"/>
<keyword evidence="8" id="KW-1185">Reference proteome</keyword>
<dbReference type="GO" id="GO:0005829">
    <property type="term" value="C:cytosol"/>
    <property type="evidence" value="ECO:0007669"/>
    <property type="project" value="TreeGrafter"/>
</dbReference>
<protein>
    <recommendedName>
        <fullName evidence="2 6">D-ribose pyranase</fullName>
        <ecNumber evidence="2 6">5.4.99.62</ecNumber>
    </recommendedName>
</protein>
<dbReference type="GO" id="GO:0019303">
    <property type="term" value="P:D-ribose catabolic process"/>
    <property type="evidence" value="ECO:0007669"/>
    <property type="project" value="UniProtKB-UniRule"/>
</dbReference>
<dbReference type="PANTHER" id="PTHR37831:SF1">
    <property type="entry name" value="D-RIBOSE PYRANASE"/>
    <property type="match status" value="1"/>
</dbReference>
<gene>
    <name evidence="6 7" type="primary">rbsD</name>
    <name evidence="7" type="ORF">H8705_05280</name>
</gene>
<feature type="binding site" evidence="6">
    <location>
        <position position="98"/>
    </location>
    <ligand>
        <name>substrate</name>
    </ligand>
</feature>
<evidence type="ECO:0000256" key="2">
    <source>
        <dbReference type="ARBA" id="ARBA00012862"/>
    </source>
</evidence>
<evidence type="ECO:0000313" key="8">
    <source>
        <dbReference type="Proteomes" id="UP000623678"/>
    </source>
</evidence>
<comment type="function">
    <text evidence="6">Catalyzes the interconversion of beta-pyran and beta-furan forms of D-ribose.</text>
</comment>
<evidence type="ECO:0000256" key="3">
    <source>
        <dbReference type="ARBA" id="ARBA00022490"/>
    </source>
</evidence>
<evidence type="ECO:0000256" key="1">
    <source>
        <dbReference type="ARBA" id="ARBA00000223"/>
    </source>
</evidence>
<accession>A0A926ENN6</accession>
<organism evidence="7 8">
    <name type="scientific">Youxingia wuxianensis</name>
    <dbReference type="NCBI Taxonomy" id="2763678"/>
    <lineage>
        <taxon>Bacteria</taxon>
        <taxon>Bacillati</taxon>
        <taxon>Bacillota</taxon>
        <taxon>Clostridia</taxon>
        <taxon>Eubacteriales</taxon>
        <taxon>Oscillospiraceae</taxon>
        <taxon>Youxingia</taxon>
    </lineage>
</organism>
<dbReference type="EMBL" id="JACRTD010000003">
    <property type="protein sequence ID" value="MBC8584991.1"/>
    <property type="molecule type" value="Genomic_DNA"/>
</dbReference>
<dbReference type="HAMAP" id="MF_01661">
    <property type="entry name" value="D_rib_pyranase"/>
    <property type="match status" value="1"/>
</dbReference>
<comment type="subcellular location">
    <subcellularLocation>
        <location evidence="6">Cytoplasm</location>
    </subcellularLocation>
</comment>
<dbReference type="RefSeq" id="WP_262394774.1">
    <property type="nucleotide sequence ID" value="NZ_JACRTD010000003.1"/>
</dbReference>
<evidence type="ECO:0000313" key="7">
    <source>
        <dbReference type="EMBL" id="MBC8584991.1"/>
    </source>
</evidence>
<keyword evidence="3 6" id="KW-0963">Cytoplasm</keyword>
<reference evidence="7" key="1">
    <citation type="submission" date="2020-08" db="EMBL/GenBank/DDBJ databases">
        <title>Genome public.</title>
        <authorList>
            <person name="Liu C."/>
            <person name="Sun Q."/>
        </authorList>
    </citation>
    <scope>NUCLEOTIDE SEQUENCE</scope>
    <source>
        <strain evidence="7">NSJ-64</strain>
    </source>
</reference>
<proteinExistence type="inferred from homology"/>
<keyword evidence="5 6" id="KW-0119">Carbohydrate metabolism</keyword>
<feature type="binding site" evidence="6">
    <location>
        <begin position="120"/>
        <end position="122"/>
    </location>
    <ligand>
        <name>substrate</name>
    </ligand>
</feature>
<dbReference type="GO" id="GO:0062193">
    <property type="term" value="F:D-ribose pyranase activity"/>
    <property type="evidence" value="ECO:0007669"/>
    <property type="project" value="UniProtKB-EC"/>
</dbReference>
<comment type="pathway">
    <text evidence="6">Carbohydrate metabolism; D-ribose degradation; D-ribose 5-phosphate from beta-D-ribopyranose: step 1/2.</text>
</comment>
<dbReference type="AlphaFoldDB" id="A0A926ENN6"/>
<evidence type="ECO:0000256" key="5">
    <source>
        <dbReference type="ARBA" id="ARBA00023277"/>
    </source>
</evidence>
<feature type="binding site" evidence="6">
    <location>
        <position position="28"/>
    </location>
    <ligand>
        <name>substrate</name>
    </ligand>
</feature>
<name>A0A926ENN6_9FIRM</name>
<dbReference type="NCBIfam" id="NF008761">
    <property type="entry name" value="PRK11797.1"/>
    <property type="match status" value="1"/>
</dbReference>
<comment type="catalytic activity">
    <reaction evidence="1 6">
        <text>beta-D-ribopyranose = beta-D-ribofuranose</text>
        <dbReference type="Rhea" id="RHEA:25432"/>
        <dbReference type="ChEBI" id="CHEBI:27476"/>
        <dbReference type="ChEBI" id="CHEBI:47002"/>
        <dbReference type="EC" id="5.4.99.62"/>
    </reaction>
</comment>
<dbReference type="GO" id="GO:0048029">
    <property type="term" value="F:monosaccharide binding"/>
    <property type="evidence" value="ECO:0007669"/>
    <property type="project" value="InterPro"/>
</dbReference>
<dbReference type="PANTHER" id="PTHR37831">
    <property type="entry name" value="D-RIBOSE PYRANASE"/>
    <property type="match status" value="1"/>
</dbReference>
<comment type="subunit">
    <text evidence="6">Homodecamer.</text>
</comment>
<dbReference type="GO" id="GO:0016872">
    <property type="term" value="F:intramolecular lyase activity"/>
    <property type="evidence" value="ECO:0007669"/>
    <property type="project" value="UniProtKB-UniRule"/>
</dbReference>
<evidence type="ECO:0000256" key="4">
    <source>
        <dbReference type="ARBA" id="ARBA00023235"/>
    </source>
</evidence>
<evidence type="ECO:0000256" key="6">
    <source>
        <dbReference type="HAMAP-Rule" id="MF_01661"/>
    </source>
</evidence>
<feature type="active site" description="Proton donor" evidence="6">
    <location>
        <position position="20"/>
    </location>
</feature>
<dbReference type="SUPFAM" id="SSF102546">
    <property type="entry name" value="RbsD-like"/>
    <property type="match status" value="1"/>
</dbReference>
<sequence length="131" mass="14441">MKKAKLLNSEISYEIAKLGHTQTLTIGDAGLPAPAGVKKIDLAVSGGVPGLLQVLDAVISEMCVEQIYLAEETQEQSPQMHEEIVKRFPGIRVDYIRHEQFKVMTRDTRALIRTGETTPYSNVILVSGVTF</sequence>
<dbReference type="Gene3D" id="3.40.1650.10">
    <property type="entry name" value="RbsD-like domain"/>
    <property type="match status" value="1"/>
</dbReference>